<feature type="region of interest" description="Disordered" evidence="1">
    <location>
        <begin position="70"/>
        <end position="89"/>
    </location>
</feature>
<sequence length="1123" mass="122051">MEQPKRKNKLRDRANGKADNKPASVGDEPAEGPDAYYLLKDFDSPAIYTALMEENEVQLNLIVRLEGNLPEPSGGNEKQTSAGAMHSTSSDLMADAHRSTPPEKVSLGRTLTTTRNTKDPILSALHQAALRAGPASLWKQLAWQDVPCAEASDHRELFDVIAKHIYALLVKRRAHDGFYARDIVIAVPDIEPASATRNDVRYYRHLLGAAPTEKALTIDFLLGVVLEQVARTALIEDADEGAEEPDGSMEQVGMLKQYFEKTVAKLALGRGEGPLSFEKRAGDAPASKAHMSGQNPNSYRISTSEALSITVPHADTHSVTARQLEPLQTLGLNAMEILRAIREILPMTRYPKTFADLSRARAPDRDLLAREQLLAETSLRSLAAELRPGDVERALLQFELEDMVRGRWGPPSRAAAEADGAAGAAGGDGDREEGLLDAWCWVEDFDEPTLVQVLQEARILRPKICTKLSSRDGNLLVAMMGPGPTGSKIWDEYWDTQVKTKVGFGLFYSLIDTKPHFLDPARPETLKRTPPYVYATGDDIIQYHDDCTTMYPCTGAQIRVRKTSSMNYGDAVDIHQTIHWNDNILTWGPPAAFRSTGDGAHLVAAFRDGSAFSIAPSGPTSVSAQMSTKEGLTVQFLPNGHIVQKILTARGAARAGLVARETNPAEIGRIVMPNGTIIKYFEDDIIHILYPNGNVSIRKSNQWTTITGEGLQPAHEVASSIPAPTVALTPTASPQLTPISPSPSQSLPPPLLKVIHERHPALRRTVITREDMVTVTVSEDGRVIAEHSDGTIIETDPASGTIHVRGVGFGEVVCGGEKGSRVMFGDGGVVERDSDGKFIVHKSDGTLEVEPTGTAVYSPYTAHTPDPDEAKHEYRVNWLEGTLHATDPAGYVFSVKKDGEAKATPPTTPPASHYIPSPSPGTLVTTLTHGHPATPSIPPGNTPRLFVLREDGTGCELLRDTDLVDYLCDQVHDQHAEVSEECAVDGGGFTVVTVIEGSAGSGGVGGALDDEDEGIVVHRQLARYEPLAAPLRTRIRGILAAHDEFMRAQNVTSDDSVNPVDASAGPASNPRRPRMFTFGDDRAATEEAIISRYMLKEERCLSARMGDHEVRTRYRGGLRMWFS</sequence>
<dbReference type="PANTHER" id="PTHR21963:SF1">
    <property type="entry name" value="SPERM-ASSOCIATED ANTIGEN 17"/>
    <property type="match status" value="1"/>
</dbReference>
<dbReference type="Proteomes" id="UP000269721">
    <property type="component" value="Unassembled WGS sequence"/>
</dbReference>
<feature type="compositionally biased region" description="Polar residues" evidence="1">
    <location>
        <begin position="76"/>
        <end position="89"/>
    </location>
</feature>
<feature type="region of interest" description="Disordered" evidence="1">
    <location>
        <begin position="1"/>
        <end position="32"/>
    </location>
</feature>
<dbReference type="EMBL" id="KZ997209">
    <property type="protein sequence ID" value="RKO87711.1"/>
    <property type="molecule type" value="Genomic_DNA"/>
</dbReference>
<evidence type="ECO:0000313" key="3">
    <source>
        <dbReference type="Proteomes" id="UP000269721"/>
    </source>
</evidence>
<protein>
    <submittedName>
        <fullName evidence="2">Uncharacterized protein</fullName>
    </submittedName>
</protein>
<evidence type="ECO:0000256" key="1">
    <source>
        <dbReference type="SAM" id="MobiDB-lite"/>
    </source>
</evidence>
<name>A0A4P9W5M0_9FUNG</name>
<gene>
    <name evidence="2" type="ORF">BDK51DRAFT_38526</name>
</gene>
<evidence type="ECO:0000313" key="2">
    <source>
        <dbReference type="EMBL" id="RKO87711.1"/>
    </source>
</evidence>
<feature type="region of interest" description="Disordered" evidence="1">
    <location>
        <begin position="277"/>
        <end position="296"/>
    </location>
</feature>
<keyword evidence="3" id="KW-1185">Reference proteome</keyword>
<feature type="compositionally biased region" description="Basic residues" evidence="1">
    <location>
        <begin position="1"/>
        <end position="10"/>
    </location>
</feature>
<feature type="compositionally biased region" description="Basic and acidic residues" evidence="1">
    <location>
        <begin position="11"/>
        <end position="20"/>
    </location>
</feature>
<dbReference type="GO" id="GO:1990716">
    <property type="term" value="C:axonemal central apparatus"/>
    <property type="evidence" value="ECO:0007669"/>
    <property type="project" value="TreeGrafter"/>
</dbReference>
<feature type="compositionally biased region" description="Low complexity" evidence="1">
    <location>
        <begin position="413"/>
        <end position="422"/>
    </location>
</feature>
<dbReference type="AlphaFoldDB" id="A0A4P9W5M0"/>
<dbReference type="InterPro" id="IPR026173">
    <property type="entry name" value="SPAG17"/>
</dbReference>
<dbReference type="PANTHER" id="PTHR21963">
    <property type="entry name" value="PF6"/>
    <property type="match status" value="1"/>
</dbReference>
<dbReference type="GO" id="GO:1904158">
    <property type="term" value="P:axonemal central apparatus assembly"/>
    <property type="evidence" value="ECO:0007669"/>
    <property type="project" value="TreeGrafter"/>
</dbReference>
<dbReference type="OrthoDB" id="10257153at2759"/>
<reference evidence="3" key="1">
    <citation type="journal article" date="2018" name="Nat. Microbiol.">
        <title>Leveraging single-cell genomics to expand the fungal tree of life.</title>
        <authorList>
            <person name="Ahrendt S.R."/>
            <person name="Quandt C.A."/>
            <person name="Ciobanu D."/>
            <person name="Clum A."/>
            <person name="Salamov A."/>
            <person name="Andreopoulos B."/>
            <person name="Cheng J.F."/>
            <person name="Woyke T."/>
            <person name="Pelin A."/>
            <person name="Henrissat B."/>
            <person name="Reynolds N.K."/>
            <person name="Benny G.L."/>
            <person name="Smith M.E."/>
            <person name="James T.Y."/>
            <person name="Grigoriev I.V."/>
        </authorList>
    </citation>
    <scope>NUCLEOTIDE SEQUENCE [LARGE SCALE GENOMIC DNA]</scope>
</reference>
<organism evidence="2 3">
    <name type="scientific">Blyttiomyces helicus</name>
    <dbReference type="NCBI Taxonomy" id="388810"/>
    <lineage>
        <taxon>Eukaryota</taxon>
        <taxon>Fungi</taxon>
        <taxon>Fungi incertae sedis</taxon>
        <taxon>Chytridiomycota</taxon>
        <taxon>Chytridiomycota incertae sedis</taxon>
        <taxon>Chytridiomycetes</taxon>
        <taxon>Chytridiomycetes incertae sedis</taxon>
        <taxon>Blyttiomyces</taxon>
    </lineage>
</organism>
<proteinExistence type="predicted"/>
<feature type="region of interest" description="Disordered" evidence="1">
    <location>
        <begin position="410"/>
        <end position="430"/>
    </location>
</feature>
<feature type="region of interest" description="Disordered" evidence="1">
    <location>
        <begin position="1050"/>
        <end position="1074"/>
    </location>
</feature>
<accession>A0A4P9W5M0</accession>